<dbReference type="Proteomes" id="UP000070134">
    <property type="component" value="Chromosome"/>
</dbReference>
<evidence type="ECO:0000313" key="7">
    <source>
        <dbReference type="Proteomes" id="UP000070134"/>
    </source>
</evidence>
<dbReference type="PANTHER" id="PTHR10067">
    <property type="entry name" value="PHOSPHATIDYLSERINE DECARBOXYLASE"/>
    <property type="match status" value="1"/>
</dbReference>
<keyword evidence="1" id="KW-0210">Decarboxylase</keyword>
<dbReference type="InterPro" id="IPR003817">
    <property type="entry name" value="PS_Dcarbxylase"/>
</dbReference>
<keyword evidence="4" id="KW-0670">Pyruvate</keyword>
<evidence type="ECO:0000259" key="5">
    <source>
        <dbReference type="Pfam" id="PF12588"/>
    </source>
</evidence>
<dbReference type="GO" id="GO:0004609">
    <property type="term" value="F:phosphatidylserine decarboxylase activity"/>
    <property type="evidence" value="ECO:0007669"/>
    <property type="project" value="InterPro"/>
</dbReference>
<protein>
    <recommendedName>
        <fullName evidence="5">L-tryptophan decarboxylase PsiD-like domain-containing protein</fullName>
    </recommendedName>
</protein>
<evidence type="ECO:0000256" key="4">
    <source>
        <dbReference type="ARBA" id="ARBA00023317"/>
    </source>
</evidence>
<keyword evidence="7" id="KW-1185">Reference proteome</keyword>
<feature type="domain" description="L-tryptophan decarboxylase PsiD-like" evidence="5">
    <location>
        <begin position="40"/>
        <end position="168"/>
    </location>
</feature>
<name>A0A126ZW60_9MICC</name>
<dbReference type="AlphaFoldDB" id="A0A126ZW60"/>
<dbReference type="OrthoDB" id="9802030at2"/>
<evidence type="ECO:0000256" key="2">
    <source>
        <dbReference type="ARBA" id="ARBA00023145"/>
    </source>
</evidence>
<evidence type="ECO:0000313" key="6">
    <source>
        <dbReference type="EMBL" id="AMM31419.1"/>
    </source>
</evidence>
<organism evidence="6 7">
    <name type="scientific">Sinomonas atrocyanea</name>
    <dbReference type="NCBI Taxonomy" id="37927"/>
    <lineage>
        <taxon>Bacteria</taxon>
        <taxon>Bacillati</taxon>
        <taxon>Actinomycetota</taxon>
        <taxon>Actinomycetes</taxon>
        <taxon>Micrococcales</taxon>
        <taxon>Micrococcaceae</taxon>
        <taxon>Sinomonas</taxon>
    </lineage>
</organism>
<dbReference type="STRING" id="37927.SA2016_0729"/>
<evidence type="ECO:0000256" key="3">
    <source>
        <dbReference type="ARBA" id="ARBA00023239"/>
    </source>
</evidence>
<dbReference type="Pfam" id="PF12588">
    <property type="entry name" value="PSDC"/>
    <property type="match status" value="1"/>
</dbReference>
<dbReference type="PATRIC" id="fig|37927.3.peg.749"/>
<reference evidence="6 7" key="1">
    <citation type="submission" date="2016-02" db="EMBL/GenBank/DDBJ databases">
        <title>Complete genome of Sinomonas atrocyanea KCTC 3377.</title>
        <authorList>
            <person name="Kim K.M."/>
        </authorList>
    </citation>
    <scope>NUCLEOTIDE SEQUENCE [LARGE SCALE GENOMIC DNA]</scope>
    <source>
        <strain evidence="6 7">KCTC 3377</strain>
    </source>
</reference>
<dbReference type="GO" id="GO:0006646">
    <property type="term" value="P:phosphatidylethanolamine biosynthetic process"/>
    <property type="evidence" value="ECO:0007669"/>
    <property type="project" value="TreeGrafter"/>
</dbReference>
<dbReference type="Pfam" id="PF02666">
    <property type="entry name" value="PS_Dcarbxylase"/>
    <property type="match status" value="1"/>
</dbReference>
<sequence>MAEQDHKQQGGWLPGQEDLEAWLQGHAERTAGSEAETQWHPAVQRFHRLVTSDPILRMYATQMIEQVPSAKPYQQRHLHSFEQMLSLVNAVLTMAPEFSDGSMVTTPMAGILDWTMGTPAGFAFYRDPRVNESLKDILNAWCAFLDSEESLYVLNDSDTGWKSDTAQRVVGMSQFAHDPDDPHWGFTSWNDFFTRRFADGQRPVDRPDDDRVIVSACESTPYKLSTGVQRRDEFWVKSQPYSLEDLLANDPAVDEFVGGTVHQAFLSATNYHRWHSPVAGTVVRAYVRPGTYFSEADSEGADAVEPTNSQGYLAHVASRAIILIEADNPTIGLVAVVPVGMIEVSSCVIGEQVVPGHHLEKGEELGYFQFGGSTQCLLFRPGAVESFALQAIPQTAAAPVHVRSHVATAAR</sequence>
<dbReference type="EMBL" id="CP014518">
    <property type="protein sequence ID" value="AMM31419.1"/>
    <property type="molecule type" value="Genomic_DNA"/>
</dbReference>
<evidence type="ECO:0000256" key="1">
    <source>
        <dbReference type="ARBA" id="ARBA00022793"/>
    </source>
</evidence>
<dbReference type="RefSeq" id="WP_084249276.1">
    <property type="nucleotide sequence ID" value="NZ_BJMO01000012.1"/>
</dbReference>
<proteinExistence type="predicted"/>
<gene>
    <name evidence="6" type="ORF">SA2016_0729</name>
</gene>
<keyword evidence="2" id="KW-0865">Zymogen</keyword>
<dbReference type="KEGG" id="satk:SA2016_0729"/>
<dbReference type="InterPro" id="IPR022237">
    <property type="entry name" value="PsiD-like"/>
</dbReference>
<dbReference type="PANTHER" id="PTHR10067:SF9">
    <property type="entry name" value="PHOSPHATIDYLSERINE DECARBOXYLASE FAMILY PROTEIN (AFU_ORTHOLOGUE AFUA_7G01730)"/>
    <property type="match status" value="1"/>
</dbReference>
<keyword evidence="3" id="KW-0456">Lyase</keyword>
<accession>A0A126ZW60</accession>